<feature type="domain" description="Amine oxidase" evidence="6">
    <location>
        <begin position="10"/>
        <end position="471"/>
    </location>
</feature>
<dbReference type="Pfam" id="PF01593">
    <property type="entry name" value="Amino_oxidase"/>
    <property type="match status" value="1"/>
</dbReference>
<sequence length="483" mass="54390">MKSIVVGSGIGGLVSALYLSQDGDDVIVLEKNDYIGGRLTFHTHGSFKVDQGPTIVLLPEMITSILEEAGMDTQGLDFIDIDPLYKMSFPDGTDFWKYRDLKKQEEEIKQVFPGEEGQFPQFMKSMEHHFTKGKAAFLDKSFNRKKDFYTVTNLKTLYELKAYQSVDKMIRQFFTHKRLQNAYKLQSLYIGGNPTNSSALYSLVSYSEHAHGIWYLRGGYASLIEEIVEELNNRGVEFVLNAEVNEVLYEGSVVKGVKVDETVYQGDRFIMNMDFPIAEALVERKPVKKKYVPSSGCLLLYVGLKKIYKENPMHQFLMSDDFDQHMNDVFYSRELSTLPSIYAFHPSVLDESLAPAGKGVLYALVPVPAKMTDDQCNELVDIVLNELEQRAFPELRSQMEWLDIRTPHDAKKAGLFEGGSFGLAPTVTQSAVFRPQYQPFKAKNIYAVGASTHPGGGIPIVMQGAKLLANELLQTPIKAMTSR</sequence>
<dbReference type="GO" id="GO:0016491">
    <property type="term" value="F:oxidoreductase activity"/>
    <property type="evidence" value="ECO:0007669"/>
    <property type="project" value="UniProtKB-KW"/>
</dbReference>
<accession>A0A060M0T3</accession>
<protein>
    <submittedName>
        <fullName evidence="7">Dehydrosqualene desaturase</fullName>
    </submittedName>
</protein>
<organism evidence="7 8">
    <name type="scientific">Shouchella lehensis G1</name>
    <dbReference type="NCBI Taxonomy" id="1246626"/>
    <lineage>
        <taxon>Bacteria</taxon>
        <taxon>Bacillati</taxon>
        <taxon>Bacillota</taxon>
        <taxon>Bacilli</taxon>
        <taxon>Bacillales</taxon>
        <taxon>Bacillaceae</taxon>
        <taxon>Shouchella</taxon>
    </lineage>
</organism>
<dbReference type="STRING" id="1246626.BleG1_1580"/>
<dbReference type="PANTHER" id="PTHR43734:SF1">
    <property type="entry name" value="PHYTOENE DESATURASE"/>
    <property type="match status" value="1"/>
</dbReference>
<dbReference type="GO" id="GO:0016117">
    <property type="term" value="P:carotenoid biosynthetic process"/>
    <property type="evidence" value="ECO:0007669"/>
    <property type="project" value="UniProtKB-KW"/>
</dbReference>
<dbReference type="PANTHER" id="PTHR43734">
    <property type="entry name" value="PHYTOENE DESATURASE"/>
    <property type="match status" value="1"/>
</dbReference>
<evidence type="ECO:0000256" key="1">
    <source>
        <dbReference type="ARBA" id="ARBA00004829"/>
    </source>
</evidence>
<dbReference type="AlphaFoldDB" id="A0A060M0T3"/>
<evidence type="ECO:0000259" key="6">
    <source>
        <dbReference type="Pfam" id="PF01593"/>
    </source>
</evidence>
<dbReference type="EMBL" id="CP003923">
    <property type="protein sequence ID" value="AIC94158.1"/>
    <property type="molecule type" value="Genomic_DNA"/>
</dbReference>
<dbReference type="Gene3D" id="3.90.660.50">
    <property type="match status" value="1"/>
</dbReference>
<comment type="pathway">
    <text evidence="1 5">Carotenoid biosynthesis.</text>
</comment>
<keyword evidence="8" id="KW-1185">Reference proteome</keyword>
<dbReference type="InterPro" id="IPR002937">
    <property type="entry name" value="Amino_oxidase"/>
</dbReference>
<dbReference type="PATRIC" id="fig|1246626.3.peg.1568"/>
<dbReference type="OrthoDB" id="9814556at2"/>
<dbReference type="InterPro" id="IPR014105">
    <property type="entry name" value="Carotenoid/retinoid_OxRdtase"/>
</dbReference>
<dbReference type="KEGG" id="ble:BleG1_1580"/>
<proteinExistence type="inferred from homology"/>
<keyword evidence="2 5" id="KW-0125">Carotenoid biosynthesis</keyword>
<dbReference type="InterPro" id="IPR036188">
    <property type="entry name" value="FAD/NAD-bd_sf"/>
</dbReference>
<evidence type="ECO:0000256" key="5">
    <source>
        <dbReference type="RuleBase" id="RU362075"/>
    </source>
</evidence>
<name>A0A060M0T3_9BACI</name>
<evidence type="ECO:0000256" key="4">
    <source>
        <dbReference type="ARBA" id="ARBA00038322"/>
    </source>
</evidence>
<evidence type="ECO:0000256" key="2">
    <source>
        <dbReference type="ARBA" id="ARBA00022746"/>
    </source>
</evidence>
<gene>
    <name evidence="7" type="ORF">BleG1_1580</name>
</gene>
<keyword evidence="3 5" id="KW-0560">Oxidoreductase</keyword>
<dbReference type="Gene3D" id="3.50.50.60">
    <property type="entry name" value="FAD/NAD(P)-binding domain"/>
    <property type="match status" value="1"/>
</dbReference>
<dbReference type="eggNOG" id="COG1233">
    <property type="taxonomic scope" value="Bacteria"/>
</dbReference>
<dbReference type="NCBIfam" id="TIGR02734">
    <property type="entry name" value="crtI_fam"/>
    <property type="match status" value="1"/>
</dbReference>
<dbReference type="HOGENOM" id="CLU_019722_2_1_9"/>
<evidence type="ECO:0000256" key="3">
    <source>
        <dbReference type="ARBA" id="ARBA00023002"/>
    </source>
</evidence>
<evidence type="ECO:0000313" key="8">
    <source>
        <dbReference type="Proteomes" id="UP000027142"/>
    </source>
</evidence>
<dbReference type="RefSeq" id="WP_038479153.1">
    <property type="nucleotide sequence ID" value="NZ_CP003923.1"/>
</dbReference>
<reference evidence="7 8" key="1">
    <citation type="journal article" date="2014" name="Gene">
        <title>A comparative genomic analysis of the alkalitolerant soil bacterium Bacillus lehensis G1.</title>
        <authorList>
            <person name="Noor Y.M."/>
            <person name="Samsulrizal N.H."/>
            <person name="Jema'on N.A."/>
            <person name="Low K.O."/>
            <person name="Ramli A.N."/>
            <person name="Alias N.I."/>
            <person name="Damis S.I."/>
            <person name="Fuzi S.F."/>
            <person name="Isa M.N."/>
            <person name="Murad A.M."/>
            <person name="Raih M.F."/>
            <person name="Bakar F.D."/>
            <person name="Najimudin N."/>
            <person name="Mahadi N.M."/>
            <person name="Illias R.M."/>
        </authorList>
    </citation>
    <scope>NUCLEOTIDE SEQUENCE [LARGE SCALE GENOMIC DNA]</scope>
    <source>
        <strain evidence="7 8">G1</strain>
    </source>
</reference>
<comment type="similarity">
    <text evidence="4">Belongs to the carotenoid/retinoid oxidoreductase family. CrtN subfamily.</text>
</comment>
<evidence type="ECO:0000313" key="7">
    <source>
        <dbReference type="EMBL" id="AIC94158.1"/>
    </source>
</evidence>
<dbReference type="SUPFAM" id="SSF51905">
    <property type="entry name" value="FAD/NAD(P)-binding domain"/>
    <property type="match status" value="1"/>
</dbReference>
<dbReference type="Proteomes" id="UP000027142">
    <property type="component" value="Chromosome"/>
</dbReference>